<sequence>MTTVTEFANAIVALPEVLLGFSKDPKTQMDLIFPLCEYNVDDIKTIAPIGLAENTLNRATAALCRRAAIRTLCKAAANWQADSWDEVLTIRKRISEILQNEILIATNDKNMQTATALRDLRIKVLETLAKAAGEVPHLRTIERTAALPALQLAQQLYADGNRASELIQRANPVHPAFMPTQLEVLSS</sequence>
<dbReference type="Proteomes" id="UP001431634">
    <property type="component" value="Unassembled WGS sequence"/>
</dbReference>
<evidence type="ECO:0008006" key="3">
    <source>
        <dbReference type="Google" id="ProtNLM"/>
    </source>
</evidence>
<evidence type="ECO:0000313" key="1">
    <source>
        <dbReference type="EMBL" id="MDI2091627.1"/>
    </source>
</evidence>
<organism evidence="1 2">
    <name type="scientific">Commensalibacter oyaizuii</name>
    <dbReference type="NCBI Taxonomy" id="3043873"/>
    <lineage>
        <taxon>Bacteria</taxon>
        <taxon>Pseudomonadati</taxon>
        <taxon>Pseudomonadota</taxon>
        <taxon>Alphaproteobacteria</taxon>
        <taxon>Acetobacterales</taxon>
        <taxon>Acetobacteraceae</taxon>
    </lineage>
</organism>
<comment type="caution">
    <text evidence="1">The sequence shown here is derived from an EMBL/GenBank/DDBJ whole genome shotgun (WGS) entry which is preliminary data.</text>
</comment>
<keyword evidence="2" id="KW-1185">Reference proteome</keyword>
<accession>A0ABT6Q3D3</accession>
<protein>
    <recommendedName>
        <fullName evidence="3">DNA circulation N-terminal domain-containing protein</fullName>
    </recommendedName>
</protein>
<evidence type="ECO:0000313" key="2">
    <source>
        <dbReference type="Proteomes" id="UP001431634"/>
    </source>
</evidence>
<dbReference type="EMBL" id="JASBAO010000001">
    <property type="protein sequence ID" value="MDI2091627.1"/>
    <property type="molecule type" value="Genomic_DNA"/>
</dbReference>
<dbReference type="RefSeq" id="WP_281448716.1">
    <property type="nucleotide sequence ID" value="NZ_JASBAO010000001.1"/>
</dbReference>
<reference evidence="1" key="1">
    <citation type="submission" date="2023-05" db="EMBL/GenBank/DDBJ databases">
        <title>Whole genome sequence of Commensalibacter sp.</title>
        <authorList>
            <person name="Charoenyingcharoen P."/>
            <person name="Yukphan P."/>
        </authorList>
    </citation>
    <scope>NUCLEOTIDE SEQUENCE</scope>
    <source>
        <strain evidence="1">TBRC 16381</strain>
    </source>
</reference>
<proteinExistence type="predicted"/>
<name>A0ABT6Q3D3_9PROT</name>
<gene>
    <name evidence="1" type="ORF">QJV27_09655</name>
</gene>